<comment type="caution">
    <text evidence="1">The sequence shown here is derived from an EMBL/GenBank/DDBJ whole genome shotgun (WGS) entry which is preliminary data.</text>
</comment>
<dbReference type="InterPro" id="IPR007459">
    <property type="entry name" value="DNA_pol3_chi"/>
</dbReference>
<accession>A0AB35BW95</accession>
<dbReference type="PANTHER" id="PTHR38767:SF1">
    <property type="entry name" value="DNA POLYMERASE III SUBUNIT CHI"/>
    <property type="match status" value="1"/>
</dbReference>
<sequence length="143" mass="16680">MPNVSFYILSSDQFKDYVKVITKLAVKAFEAEHQVLIYSQDAEILKPVDDHLWSFDSERFVPHVWVSSDDEIDESDPVILASFEPAYVRKDLLIQAADQVPDNFAQYQRIIEVMYQTPECLAKGRERFRFYRSQGIEPTTIKL</sequence>
<gene>
    <name evidence="1" type="ORF">J7561_01895</name>
</gene>
<dbReference type="GO" id="GO:0032298">
    <property type="term" value="P:positive regulation of DNA-templated DNA replication initiation"/>
    <property type="evidence" value="ECO:0007669"/>
    <property type="project" value="TreeGrafter"/>
</dbReference>
<evidence type="ECO:0000313" key="2">
    <source>
        <dbReference type="Proteomes" id="UP000680020"/>
    </source>
</evidence>
<dbReference type="Pfam" id="PF04364">
    <property type="entry name" value="DNA_pol3_chi"/>
    <property type="match status" value="1"/>
</dbReference>
<reference evidence="1" key="1">
    <citation type="submission" date="2021-03" db="EMBL/GenBank/DDBJ databases">
        <title>Identification and antibiotic profiling of Wohlfahrtiimonas chitiniclastica, an underestimated human pathogen.</title>
        <authorList>
            <person name="Kopf A."/>
            <person name="Bunk B."/>
            <person name="Coldewey S."/>
            <person name="Gunzer F."/>
            <person name="Riedel T."/>
            <person name="Schroettner P."/>
        </authorList>
    </citation>
    <scope>NUCLEOTIDE SEQUENCE</scope>
    <source>
        <strain evidence="1">DSM 100917</strain>
    </source>
</reference>
<dbReference type="RefSeq" id="WP_213401962.1">
    <property type="nucleotide sequence ID" value="NZ_JAGIBT010000001.1"/>
</dbReference>
<dbReference type="GO" id="GO:0003887">
    <property type="term" value="F:DNA-directed DNA polymerase activity"/>
    <property type="evidence" value="ECO:0007669"/>
    <property type="project" value="InterPro"/>
</dbReference>
<name>A0AB35BW95_9GAMM</name>
<dbReference type="PANTHER" id="PTHR38767">
    <property type="entry name" value="DNA POLYMERASE III SUBUNIT CHI"/>
    <property type="match status" value="1"/>
</dbReference>
<organism evidence="1 2">
    <name type="scientific">Wohlfahrtiimonas chitiniclastica</name>
    <dbReference type="NCBI Taxonomy" id="400946"/>
    <lineage>
        <taxon>Bacteria</taxon>
        <taxon>Pseudomonadati</taxon>
        <taxon>Pseudomonadota</taxon>
        <taxon>Gammaproteobacteria</taxon>
        <taxon>Cardiobacteriales</taxon>
        <taxon>Ignatzschineriaceae</taxon>
        <taxon>Wohlfahrtiimonas</taxon>
    </lineage>
</organism>
<dbReference type="SUPFAM" id="SSF102400">
    <property type="entry name" value="DNA polymerase III chi subunit"/>
    <property type="match status" value="1"/>
</dbReference>
<protein>
    <submittedName>
        <fullName evidence="1">DNA polymerase III subunit chi</fullName>
    </submittedName>
</protein>
<dbReference type="EMBL" id="JAGIBU010000001">
    <property type="protein sequence ID" value="MBS7823954.1"/>
    <property type="molecule type" value="Genomic_DNA"/>
</dbReference>
<dbReference type="GO" id="GO:0003677">
    <property type="term" value="F:DNA binding"/>
    <property type="evidence" value="ECO:0007669"/>
    <property type="project" value="InterPro"/>
</dbReference>
<proteinExistence type="predicted"/>
<dbReference type="Proteomes" id="UP000680020">
    <property type="component" value="Unassembled WGS sequence"/>
</dbReference>
<dbReference type="GO" id="GO:0006260">
    <property type="term" value="P:DNA replication"/>
    <property type="evidence" value="ECO:0007669"/>
    <property type="project" value="InterPro"/>
</dbReference>
<evidence type="ECO:0000313" key="1">
    <source>
        <dbReference type="EMBL" id="MBS7823954.1"/>
    </source>
</evidence>
<dbReference type="AlphaFoldDB" id="A0AB35BW95"/>
<dbReference type="InterPro" id="IPR036768">
    <property type="entry name" value="PolIII_chi_sf"/>
</dbReference>
<dbReference type="Gene3D" id="3.40.50.10110">
    <property type="entry name" value="DNA polymerase III subunit chi"/>
    <property type="match status" value="1"/>
</dbReference>